<accession>A0ABU3P7T4</accession>
<keyword evidence="2" id="KW-1185">Reference proteome</keyword>
<dbReference type="Proteomes" id="UP001246372">
    <property type="component" value="Unassembled WGS sequence"/>
</dbReference>
<protein>
    <submittedName>
        <fullName evidence="1">Uncharacterized protein</fullName>
    </submittedName>
</protein>
<gene>
    <name evidence="1" type="ORF">RQP53_03695</name>
</gene>
<organism evidence="1 2">
    <name type="scientific">Roseateles aquae</name>
    <dbReference type="NCBI Taxonomy" id="3077235"/>
    <lineage>
        <taxon>Bacteria</taxon>
        <taxon>Pseudomonadati</taxon>
        <taxon>Pseudomonadota</taxon>
        <taxon>Betaproteobacteria</taxon>
        <taxon>Burkholderiales</taxon>
        <taxon>Sphaerotilaceae</taxon>
        <taxon>Roseateles</taxon>
    </lineage>
</organism>
<evidence type="ECO:0000313" key="2">
    <source>
        <dbReference type="Proteomes" id="UP001246372"/>
    </source>
</evidence>
<evidence type="ECO:0000313" key="1">
    <source>
        <dbReference type="EMBL" id="MDT8998377.1"/>
    </source>
</evidence>
<name>A0ABU3P7T4_9BURK</name>
<sequence>MFGLTKREQRWKAEQQAADLYLSLVGTTLKAAAAVRVAEVEADAELVRLRQENASLVSDLQMSTRVINMQIQTIKELEAQIAALSNGNRGQP</sequence>
<dbReference type="RefSeq" id="WP_315648697.1">
    <property type="nucleotide sequence ID" value="NZ_JAVXZY010000001.1"/>
</dbReference>
<dbReference type="EMBL" id="JAVXZY010000001">
    <property type="protein sequence ID" value="MDT8998377.1"/>
    <property type="molecule type" value="Genomic_DNA"/>
</dbReference>
<comment type="caution">
    <text evidence="1">The sequence shown here is derived from an EMBL/GenBank/DDBJ whole genome shotgun (WGS) entry which is preliminary data.</text>
</comment>
<reference evidence="1" key="1">
    <citation type="submission" date="2023-09" db="EMBL/GenBank/DDBJ databases">
        <title>Paucibacter sp. APW11 Genome sequencing and assembly.</title>
        <authorList>
            <person name="Kim I."/>
        </authorList>
    </citation>
    <scope>NUCLEOTIDE SEQUENCE</scope>
    <source>
        <strain evidence="1">APW11</strain>
    </source>
</reference>
<proteinExistence type="predicted"/>